<name>A0A448WU56_9PLAT</name>
<proteinExistence type="predicted"/>
<sequence>MSYVHNQTPVEKEREEYNAYLKKMRGIEDEIATCQGKQPTLEKEYAVS</sequence>
<reference evidence="1" key="1">
    <citation type="submission" date="2018-11" db="EMBL/GenBank/DDBJ databases">
        <authorList>
            <consortium name="Pathogen Informatics"/>
        </authorList>
    </citation>
    <scope>NUCLEOTIDE SEQUENCE</scope>
</reference>
<dbReference type="AlphaFoldDB" id="A0A448WU56"/>
<evidence type="ECO:0000313" key="2">
    <source>
        <dbReference type="Proteomes" id="UP000784294"/>
    </source>
</evidence>
<protein>
    <submittedName>
        <fullName evidence="1">Uncharacterized protein</fullName>
    </submittedName>
</protein>
<accession>A0A448WU56</accession>
<gene>
    <name evidence="1" type="ORF">PXEA_LOCUS13698</name>
</gene>
<comment type="caution">
    <text evidence="1">The sequence shown here is derived from an EMBL/GenBank/DDBJ whole genome shotgun (WGS) entry which is preliminary data.</text>
</comment>
<dbReference type="Proteomes" id="UP000784294">
    <property type="component" value="Unassembled WGS sequence"/>
</dbReference>
<evidence type="ECO:0000313" key="1">
    <source>
        <dbReference type="EMBL" id="VEL20258.1"/>
    </source>
</evidence>
<organism evidence="1 2">
    <name type="scientific">Protopolystoma xenopodis</name>
    <dbReference type="NCBI Taxonomy" id="117903"/>
    <lineage>
        <taxon>Eukaryota</taxon>
        <taxon>Metazoa</taxon>
        <taxon>Spiralia</taxon>
        <taxon>Lophotrochozoa</taxon>
        <taxon>Platyhelminthes</taxon>
        <taxon>Monogenea</taxon>
        <taxon>Polyopisthocotylea</taxon>
        <taxon>Polystomatidea</taxon>
        <taxon>Polystomatidae</taxon>
        <taxon>Protopolystoma</taxon>
    </lineage>
</organism>
<dbReference type="EMBL" id="CAAALY010045522">
    <property type="protein sequence ID" value="VEL20258.1"/>
    <property type="molecule type" value="Genomic_DNA"/>
</dbReference>
<keyword evidence="2" id="KW-1185">Reference proteome</keyword>